<proteinExistence type="inferred from homology"/>
<protein>
    <recommendedName>
        <fullName evidence="9">Protein-cysteine N-palmitoyltransferase Rasp</fullName>
    </recommendedName>
</protein>
<dbReference type="GO" id="GO:0005783">
    <property type="term" value="C:endoplasmic reticulum"/>
    <property type="evidence" value="ECO:0007669"/>
    <property type="project" value="TreeGrafter"/>
</dbReference>
<dbReference type="Pfam" id="PF03062">
    <property type="entry name" value="MBOAT"/>
    <property type="match status" value="1"/>
</dbReference>
<evidence type="ECO:0000313" key="8">
    <source>
        <dbReference type="Proteomes" id="UP001152799"/>
    </source>
</evidence>
<keyword evidence="4 6" id="KW-0472">Membrane</keyword>
<dbReference type="OrthoDB" id="420606at2759"/>
<dbReference type="AlphaFoldDB" id="A0A9N9M9L6"/>
<keyword evidence="8" id="KW-1185">Reference proteome</keyword>
<feature type="transmembrane region" description="Helical" evidence="6">
    <location>
        <begin position="141"/>
        <end position="158"/>
    </location>
</feature>
<organism evidence="7 8">
    <name type="scientific">Ceutorhynchus assimilis</name>
    <name type="common">cabbage seed weevil</name>
    <dbReference type="NCBI Taxonomy" id="467358"/>
    <lineage>
        <taxon>Eukaryota</taxon>
        <taxon>Metazoa</taxon>
        <taxon>Ecdysozoa</taxon>
        <taxon>Arthropoda</taxon>
        <taxon>Hexapoda</taxon>
        <taxon>Insecta</taxon>
        <taxon>Pterygota</taxon>
        <taxon>Neoptera</taxon>
        <taxon>Endopterygota</taxon>
        <taxon>Coleoptera</taxon>
        <taxon>Polyphaga</taxon>
        <taxon>Cucujiformia</taxon>
        <taxon>Curculionidae</taxon>
        <taxon>Ceutorhynchinae</taxon>
        <taxon>Ceutorhynchus</taxon>
    </lineage>
</organism>
<feature type="transmembrane region" description="Helical" evidence="6">
    <location>
        <begin position="204"/>
        <end position="223"/>
    </location>
</feature>
<comment type="similarity">
    <text evidence="5">Belongs to the membrane-bound acyltransferase family. HHAT subfamily.</text>
</comment>
<dbReference type="GO" id="GO:0016020">
    <property type="term" value="C:membrane"/>
    <property type="evidence" value="ECO:0007669"/>
    <property type="project" value="UniProtKB-SubCell"/>
</dbReference>
<name>A0A9N9M9L6_9CUCU</name>
<evidence type="ECO:0008006" key="9">
    <source>
        <dbReference type="Google" id="ProtNLM"/>
    </source>
</evidence>
<sequence>MCKYAFNNAFNHLEPKLCLTLWIAAVFYATYQFALASQNYFTNYHDYYEDFTTGWSILNYPKKDKADFEWETCSFYLKEIYPAVICYILISEFCRQLKYKKIIQILYPLGYITYFMGYKIAFAALIQPILFYLVKTKTNKLYVWLCNFICLVLIAFYKNLSSNFSPNTANQDVNHFKVFLSTLLISWMNLKCTHFALNNSISNVIDYLAYLFYFPTLFTGPFISYDEFKKCYNTRTYKQLDVRLEKLAENLMRCLFWYIFVEFSLHYFYFNAAIFQLELIKKLSLCSLCGYGYLMGQFFHIKYIVLYGLSTSLASFENIPVPNLPRCIGRVHLYSDMWKYFDPGLHNFLKKSIFIPCQKSGLGKLNSSFLCFIFVFIWHGIEDYILIWATLNFIGIALEHFAINKLPNRRLKTLFAAPLLAMSAVSNFYFFAGKDIGDVFARKALTEPSVNIFLVLIALYCCCDVSTELRNVNAHKM</sequence>
<feature type="transmembrane region" description="Helical" evidence="6">
    <location>
        <begin position="452"/>
        <end position="469"/>
    </location>
</feature>
<reference evidence="7" key="1">
    <citation type="submission" date="2022-01" db="EMBL/GenBank/DDBJ databases">
        <authorList>
            <person name="King R."/>
        </authorList>
    </citation>
    <scope>NUCLEOTIDE SEQUENCE</scope>
</reference>
<dbReference type="PANTHER" id="PTHR13285:SF18">
    <property type="entry name" value="PROTEIN-CYSTEINE N-PALMITOYLTRANSFERASE RASP"/>
    <property type="match status" value="1"/>
</dbReference>
<dbReference type="InterPro" id="IPR051085">
    <property type="entry name" value="MB_O-acyltransferase"/>
</dbReference>
<feature type="transmembrane region" description="Helical" evidence="6">
    <location>
        <begin position="111"/>
        <end position="134"/>
    </location>
</feature>
<evidence type="ECO:0000313" key="7">
    <source>
        <dbReference type="EMBL" id="CAG9760216.1"/>
    </source>
</evidence>
<feature type="transmembrane region" description="Helical" evidence="6">
    <location>
        <begin position="414"/>
        <end position="432"/>
    </location>
</feature>
<dbReference type="GO" id="GO:0016409">
    <property type="term" value="F:palmitoyltransferase activity"/>
    <property type="evidence" value="ECO:0007669"/>
    <property type="project" value="TreeGrafter"/>
</dbReference>
<feature type="transmembrane region" description="Helical" evidence="6">
    <location>
        <begin position="21"/>
        <end position="41"/>
    </location>
</feature>
<evidence type="ECO:0000256" key="5">
    <source>
        <dbReference type="ARBA" id="ARBA00038268"/>
    </source>
</evidence>
<evidence type="ECO:0000256" key="6">
    <source>
        <dbReference type="SAM" id="Phobius"/>
    </source>
</evidence>
<evidence type="ECO:0000256" key="4">
    <source>
        <dbReference type="ARBA" id="ARBA00023136"/>
    </source>
</evidence>
<evidence type="ECO:0000256" key="3">
    <source>
        <dbReference type="ARBA" id="ARBA00022989"/>
    </source>
</evidence>
<accession>A0A9N9M9L6</accession>
<feature type="transmembrane region" description="Helical" evidence="6">
    <location>
        <begin position="361"/>
        <end position="379"/>
    </location>
</feature>
<evidence type="ECO:0000256" key="2">
    <source>
        <dbReference type="ARBA" id="ARBA00022692"/>
    </source>
</evidence>
<keyword evidence="2 6" id="KW-0812">Transmembrane</keyword>
<gene>
    <name evidence="7" type="ORF">CEUTPL_LOCUS952</name>
</gene>
<evidence type="ECO:0000256" key="1">
    <source>
        <dbReference type="ARBA" id="ARBA00004141"/>
    </source>
</evidence>
<dbReference type="EMBL" id="OU892277">
    <property type="protein sequence ID" value="CAG9760216.1"/>
    <property type="molecule type" value="Genomic_DNA"/>
</dbReference>
<dbReference type="PANTHER" id="PTHR13285">
    <property type="entry name" value="ACYLTRANSFERASE"/>
    <property type="match status" value="1"/>
</dbReference>
<dbReference type="InterPro" id="IPR004299">
    <property type="entry name" value="MBOAT_fam"/>
</dbReference>
<keyword evidence="3 6" id="KW-1133">Transmembrane helix</keyword>
<dbReference type="Proteomes" id="UP001152799">
    <property type="component" value="Chromosome 1"/>
</dbReference>
<feature type="transmembrane region" description="Helical" evidence="6">
    <location>
        <begin position="255"/>
        <end position="275"/>
    </location>
</feature>
<comment type="subcellular location">
    <subcellularLocation>
        <location evidence="1">Membrane</location>
        <topology evidence="1">Multi-pass membrane protein</topology>
    </subcellularLocation>
</comment>
<feature type="transmembrane region" description="Helical" evidence="6">
    <location>
        <begin position="385"/>
        <end position="402"/>
    </location>
</feature>